<dbReference type="GO" id="GO:0006900">
    <property type="term" value="P:vesicle budding from membrane"/>
    <property type="evidence" value="ECO:0007669"/>
    <property type="project" value="TreeGrafter"/>
</dbReference>
<evidence type="ECO:0000256" key="7">
    <source>
        <dbReference type="SAM" id="MobiDB-lite"/>
    </source>
</evidence>
<evidence type="ECO:0000256" key="2">
    <source>
        <dbReference type="ARBA" id="ARBA00006190"/>
    </source>
</evidence>
<dbReference type="Gene3D" id="1.10.287.1060">
    <property type="entry name" value="ESAT-6-like"/>
    <property type="match status" value="1"/>
</dbReference>
<keyword evidence="4" id="KW-0967">Endosome</keyword>
<sequence>MGAQQSTVKITSQDRAVLDLKLQRDKLKQYQKKIEYVLKREEEIAKEALEAGNKSRALTALRQRKYQQQLLLRTDTQLETLQSLVSSIEFSLVEKSVFEGLKQGNQVLKEIHSEMTLEKVEKLMGETEEAVSYQREIDQALQSKMSVDEEEAVQNELNALIDQQEQTRVPAVPDVELPQVPTTEPVVNEAEELERTSPEPERKKEERQMVAA</sequence>
<keyword evidence="5" id="KW-0653">Protein transport</keyword>
<evidence type="ECO:0000256" key="4">
    <source>
        <dbReference type="ARBA" id="ARBA00022753"/>
    </source>
</evidence>
<keyword evidence="3" id="KW-0813">Transport</keyword>
<dbReference type="Pfam" id="PF03357">
    <property type="entry name" value="Snf7"/>
    <property type="match status" value="1"/>
</dbReference>
<evidence type="ECO:0000256" key="1">
    <source>
        <dbReference type="ARBA" id="ARBA00004608"/>
    </source>
</evidence>
<organism evidence="8">
    <name type="scientific">Phaffia rhodozyma</name>
    <name type="common">Yeast</name>
    <name type="synonym">Xanthophyllomyces dendrorhous</name>
    <dbReference type="NCBI Taxonomy" id="264483"/>
    <lineage>
        <taxon>Eukaryota</taxon>
        <taxon>Fungi</taxon>
        <taxon>Dikarya</taxon>
        <taxon>Basidiomycota</taxon>
        <taxon>Agaricomycotina</taxon>
        <taxon>Tremellomycetes</taxon>
        <taxon>Cystofilobasidiales</taxon>
        <taxon>Mrakiaceae</taxon>
        <taxon>Phaffia</taxon>
    </lineage>
</organism>
<dbReference type="AlphaFoldDB" id="A0A0F7SJB2"/>
<dbReference type="GO" id="GO:0005771">
    <property type="term" value="C:multivesicular body"/>
    <property type="evidence" value="ECO:0007669"/>
    <property type="project" value="TreeGrafter"/>
</dbReference>
<reference evidence="8" key="1">
    <citation type="submission" date="2014-08" db="EMBL/GenBank/DDBJ databases">
        <authorList>
            <person name="Sharma Rahul"/>
            <person name="Thines Marco"/>
        </authorList>
    </citation>
    <scope>NUCLEOTIDE SEQUENCE</scope>
</reference>
<evidence type="ECO:0000256" key="5">
    <source>
        <dbReference type="ARBA" id="ARBA00022927"/>
    </source>
</evidence>
<dbReference type="GO" id="GO:0015031">
    <property type="term" value="P:protein transport"/>
    <property type="evidence" value="ECO:0007669"/>
    <property type="project" value="UniProtKB-KW"/>
</dbReference>
<protein>
    <submittedName>
        <fullName evidence="8">Snf7 family charged multivesicular body protein 6</fullName>
    </submittedName>
</protein>
<feature type="region of interest" description="Disordered" evidence="7">
    <location>
        <begin position="164"/>
        <end position="212"/>
    </location>
</feature>
<keyword evidence="6" id="KW-0472">Membrane</keyword>
<evidence type="ECO:0000256" key="3">
    <source>
        <dbReference type="ARBA" id="ARBA00022448"/>
    </source>
</evidence>
<dbReference type="GO" id="GO:0000815">
    <property type="term" value="C:ESCRT III complex"/>
    <property type="evidence" value="ECO:0007669"/>
    <property type="project" value="TreeGrafter"/>
</dbReference>
<dbReference type="InterPro" id="IPR005024">
    <property type="entry name" value="Snf7_fam"/>
</dbReference>
<comment type="similarity">
    <text evidence="2">Belongs to the SNF7 family.</text>
</comment>
<evidence type="ECO:0000313" key="8">
    <source>
        <dbReference type="EMBL" id="CDZ97419.1"/>
    </source>
</evidence>
<dbReference type="GO" id="GO:0032511">
    <property type="term" value="P:late endosome to vacuole transport via multivesicular body sorting pathway"/>
    <property type="evidence" value="ECO:0007669"/>
    <property type="project" value="TreeGrafter"/>
</dbReference>
<evidence type="ECO:0000256" key="6">
    <source>
        <dbReference type="ARBA" id="ARBA00023136"/>
    </source>
</evidence>
<dbReference type="EMBL" id="LN483167">
    <property type="protein sequence ID" value="CDZ97419.1"/>
    <property type="molecule type" value="Genomic_DNA"/>
</dbReference>
<dbReference type="PANTHER" id="PTHR22761">
    <property type="entry name" value="CHARGED MULTIVESICULAR BODY PROTEIN"/>
    <property type="match status" value="1"/>
</dbReference>
<feature type="compositionally biased region" description="Basic and acidic residues" evidence="7">
    <location>
        <begin position="193"/>
        <end position="212"/>
    </location>
</feature>
<name>A0A0F7SJB2_PHARH</name>
<dbReference type="PANTHER" id="PTHR22761:SF5">
    <property type="entry name" value="CHARGED MULTIVESICULAR BODY PROTEIN 6"/>
    <property type="match status" value="1"/>
</dbReference>
<accession>A0A0F7SJB2</accession>
<proteinExistence type="inferred from homology"/>
<comment type="subcellular location">
    <subcellularLocation>
        <location evidence="1">Endosome membrane</location>
    </subcellularLocation>
</comment>